<reference evidence="1 2" key="2">
    <citation type="journal article" date="2022" name="Mol. Ecol. Resour.">
        <title>The genomes of chicory, endive, great burdock and yacon provide insights into Asteraceae paleo-polyploidization history and plant inulin production.</title>
        <authorList>
            <person name="Fan W."/>
            <person name="Wang S."/>
            <person name="Wang H."/>
            <person name="Wang A."/>
            <person name="Jiang F."/>
            <person name="Liu H."/>
            <person name="Zhao H."/>
            <person name="Xu D."/>
            <person name="Zhang Y."/>
        </authorList>
    </citation>
    <scope>NUCLEOTIDE SEQUENCE [LARGE SCALE GENOMIC DNA]</scope>
    <source>
        <strain evidence="2">cv. Yunnan</strain>
        <tissue evidence="1">Leaves</tissue>
    </source>
</reference>
<dbReference type="EMBL" id="CM042034">
    <property type="protein sequence ID" value="KAI3762144.1"/>
    <property type="molecule type" value="Genomic_DNA"/>
</dbReference>
<name>A0ACB9ESX3_9ASTR</name>
<organism evidence="1 2">
    <name type="scientific">Smallanthus sonchifolius</name>
    <dbReference type="NCBI Taxonomy" id="185202"/>
    <lineage>
        <taxon>Eukaryota</taxon>
        <taxon>Viridiplantae</taxon>
        <taxon>Streptophyta</taxon>
        <taxon>Embryophyta</taxon>
        <taxon>Tracheophyta</taxon>
        <taxon>Spermatophyta</taxon>
        <taxon>Magnoliopsida</taxon>
        <taxon>eudicotyledons</taxon>
        <taxon>Gunneridae</taxon>
        <taxon>Pentapetalae</taxon>
        <taxon>asterids</taxon>
        <taxon>campanulids</taxon>
        <taxon>Asterales</taxon>
        <taxon>Asteraceae</taxon>
        <taxon>Asteroideae</taxon>
        <taxon>Heliantheae alliance</taxon>
        <taxon>Millerieae</taxon>
        <taxon>Smallanthus</taxon>
    </lineage>
</organism>
<gene>
    <name evidence="1" type="ORF">L1987_52567</name>
</gene>
<comment type="caution">
    <text evidence="1">The sequence shown here is derived from an EMBL/GenBank/DDBJ whole genome shotgun (WGS) entry which is preliminary data.</text>
</comment>
<proteinExistence type="predicted"/>
<dbReference type="Proteomes" id="UP001056120">
    <property type="component" value="Linkage Group LG17"/>
</dbReference>
<accession>A0ACB9ESX3</accession>
<protein>
    <submittedName>
        <fullName evidence="1">Uncharacterized protein</fullName>
    </submittedName>
</protein>
<reference evidence="2" key="1">
    <citation type="journal article" date="2022" name="Mol. Ecol. Resour.">
        <title>The genomes of chicory, endive, great burdock and yacon provide insights into Asteraceae palaeo-polyploidization history and plant inulin production.</title>
        <authorList>
            <person name="Fan W."/>
            <person name="Wang S."/>
            <person name="Wang H."/>
            <person name="Wang A."/>
            <person name="Jiang F."/>
            <person name="Liu H."/>
            <person name="Zhao H."/>
            <person name="Xu D."/>
            <person name="Zhang Y."/>
        </authorList>
    </citation>
    <scope>NUCLEOTIDE SEQUENCE [LARGE SCALE GENOMIC DNA]</scope>
    <source>
        <strain evidence="2">cv. Yunnan</strain>
    </source>
</reference>
<evidence type="ECO:0000313" key="2">
    <source>
        <dbReference type="Proteomes" id="UP001056120"/>
    </source>
</evidence>
<sequence length="68" mass="7895">MFMYMYVYGGDFKREPLTSHRSEIVLSISNGDKVVSNIKMVKNVKNESGWLGQIFFKCFLSLYVLSFT</sequence>
<evidence type="ECO:0000313" key="1">
    <source>
        <dbReference type="EMBL" id="KAI3762144.1"/>
    </source>
</evidence>
<keyword evidence="2" id="KW-1185">Reference proteome</keyword>